<evidence type="ECO:0000256" key="1">
    <source>
        <dbReference type="SAM" id="MobiDB-lite"/>
    </source>
</evidence>
<dbReference type="EMBL" id="CP003051">
    <property type="protein sequence ID" value="AGA90859.1"/>
    <property type="molecule type" value="Genomic_DNA"/>
</dbReference>
<reference evidence="2 3" key="1">
    <citation type="submission" date="2011-09" db="EMBL/GenBank/DDBJ databases">
        <title>Complete sequence of chromosome of Thioflavicoccus mobilis 8321.</title>
        <authorList>
            <consortium name="US DOE Joint Genome Institute"/>
            <person name="Lucas S."/>
            <person name="Han J."/>
            <person name="Lapidus A."/>
            <person name="Cheng J.-F."/>
            <person name="Goodwin L."/>
            <person name="Pitluck S."/>
            <person name="Peters L."/>
            <person name="Ovchinnikova G."/>
            <person name="Lu M."/>
            <person name="Detter J.C."/>
            <person name="Han C."/>
            <person name="Tapia R."/>
            <person name="Land M."/>
            <person name="Hauser L."/>
            <person name="Kyrpides N."/>
            <person name="Ivanova N."/>
            <person name="Pagani I."/>
            <person name="Vogl K."/>
            <person name="Liu Z."/>
            <person name="Imhoff J."/>
            <person name="Thiel V."/>
            <person name="Frigaard N.-U."/>
            <person name="Bryant D."/>
            <person name="Woyke T."/>
        </authorList>
    </citation>
    <scope>NUCLEOTIDE SEQUENCE [LARGE SCALE GENOMIC DNA]</scope>
    <source>
        <strain evidence="2 3">8321</strain>
    </source>
</reference>
<feature type="region of interest" description="Disordered" evidence="1">
    <location>
        <begin position="1"/>
        <end position="30"/>
    </location>
</feature>
<dbReference type="AlphaFoldDB" id="L0GZV6"/>
<dbReference type="HOGENOM" id="CLU_3104932_0_0_6"/>
<dbReference type="KEGG" id="tmb:Thimo_2108"/>
<accession>L0GZV6</accession>
<dbReference type="STRING" id="765912.Thimo_2108"/>
<proteinExistence type="predicted"/>
<sequence>MAAHSNRNAAAVRHRRATAPHEPDTRPRLNSGTAWALDCPVCPRVAWIVET</sequence>
<dbReference type="Proteomes" id="UP000010816">
    <property type="component" value="Chromosome"/>
</dbReference>
<evidence type="ECO:0000313" key="3">
    <source>
        <dbReference type="Proteomes" id="UP000010816"/>
    </source>
</evidence>
<feature type="compositionally biased region" description="Low complexity" evidence="1">
    <location>
        <begin position="1"/>
        <end position="11"/>
    </location>
</feature>
<gene>
    <name evidence="2" type="ORF">Thimo_2108</name>
</gene>
<keyword evidence="3" id="KW-1185">Reference proteome</keyword>
<protein>
    <submittedName>
        <fullName evidence="2">Uncharacterized protein</fullName>
    </submittedName>
</protein>
<organism evidence="2 3">
    <name type="scientific">Thioflavicoccus mobilis 8321</name>
    <dbReference type="NCBI Taxonomy" id="765912"/>
    <lineage>
        <taxon>Bacteria</taxon>
        <taxon>Pseudomonadati</taxon>
        <taxon>Pseudomonadota</taxon>
        <taxon>Gammaproteobacteria</taxon>
        <taxon>Chromatiales</taxon>
        <taxon>Chromatiaceae</taxon>
        <taxon>Thioflavicoccus</taxon>
    </lineage>
</organism>
<evidence type="ECO:0000313" key="2">
    <source>
        <dbReference type="EMBL" id="AGA90859.1"/>
    </source>
</evidence>
<name>L0GZV6_9GAMM</name>